<feature type="region of interest" description="Disordered" evidence="1">
    <location>
        <begin position="59"/>
        <end position="85"/>
    </location>
</feature>
<gene>
    <name evidence="3" type="ORF">OF850_19730</name>
</gene>
<accession>A0ABT3P098</accession>
<dbReference type="Pfam" id="PF03979">
    <property type="entry name" value="Sigma70_r1_1"/>
    <property type="match status" value="1"/>
</dbReference>
<evidence type="ECO:0000313" key="4">
    <source>
        <dbReference type="Proteomes" id="UP001526430"/>
    </source>
</evidence>
<dbReference type="RefSeq" id="WP_301592043.1">
    <property type="nucleotide sequence ID" value="NZ_JAPFQI010000022.1"/>
</dbReference>
<protein>
    <recommendedName>
        <fullName evidence="2">RNA polymerase sigma factor 70 region 1.1 domain-containing protein</fullName>
    </recommendedName>
</protein>
<evidence type="ECO:0000313" key="3">
    <source>
        <dbReference type="EMBL" id="MCW8087837.1"/>
    </source>
</evidence>
<dbReference type="EMBL" id="JAPFQI010000022">
    <property type="protein sequence ID" value="MCW8087837.1"/>
    <property type="molecule type" value="Genomic_DNA"/>
</dbReference>
<evidence type="ECO:0000256" key="1">
    <source>
        <dbReference type="SAM" id="MobiDB-lite"/>
    </source>
</evidence>
<keyword evidence="4" id="KW-1185">Reference proteome</keyword>
<feature type="domain" description="RNA polymerase sigma factor 70 region 1.1" evidence="2">
    <location>
        <begin position="8"/>
        <end position="63"/>
    </location>
</feature>
<organism evidence="3 4">
    <name type="scientific">Sabulicella glaciei</name>
    <dbReference type="NCBI Taxonomy" id="2984948"/>
    <lineage>
        <taxon>Bacteria</taxon>
        <taxon>Pseudomonadati</taxon>
        <taxon>Pseudomonadota</taxon>
        <taxon>Alphaproteobacteria</taxon>
        <taxon>Acetobacterales</taxon>
        <taxon>Acetobacteraceae</taxon>
        <taxon>Sabulicella</taxon>
    </lineage>
</organism>
<proteinExistence type="predicted"/>
<sequence>MMVFLNAESAALRRLMVAGKKRGYVTVGELNATLPSGVAHPELIEDTLAWFADEGIKVVEKGDGPEDGEAAPNGPRGPLSPAPLQCGAEAQLNSEANPALDTDRILPAT</sequence>
<comment type="caution">
    <text evidence="3">The sequence shown here is derived from an EMBL/GenBank/DDBJ whole genome shotgun (WGS) entry which is preliminary data.</text>
</comment>
<dbReference type="InterPro" id="IPR042189">
    <property type="entry name" value="RNA_pol_sigma_70_r1_1_sf"/>
</dbReference>
<dbReference type="Gene3D" id="1.10.220.120">
    <property type="entry name" value="Sigma-70 factor, region 1.1"/>
    <property type="match status" value="1"/>
</dbReference>
<name>A0ABT3P098_9PROT</name>
<dbReference type="InterPro" id="IPR007127">
    <property type="entry name" value="RNA_pol_sigma_70_r1_1"/>
</dbReference>
<evidence type="ECO:0000259" key="2">
    <source>
        <dbReference type="Pfam" id="PF03979"/>
    </source>
</evidence>
<reference evidence="3 4" key="1">
    <citation type="submission" date="2022-10" db="EMBL/GenBank/DDBJ databases">
        <title>Roseococcus glaciei nov., sp. nov., isolated from glacier.</title>
        <authorList>
            <person name="Liu Q."/>
            <person name="Xin Y.-H."/>
        </authorList>
    </citation>
    <scope>NUCLEOTIDE SEQUENCE [LARGE SCALE GENOMIC DNA]</scope>
    <source>
        <strain evidence="3 4">MDT2-1-1</strain>
    </source>
</reference>
<dbReference type="Proteomes" id="UP001526430">
    <property type="component" value="Unassembled WGS sequence"/>
</dbReference>